<gene>
    <name evidence="3" type="ORF">PGT21_014273</name>
    <name evidence="4" type="ORF">PGTUg99_035376</name>
</gene>
<sequence>MIGQIHQPARDSLGVCSPSPPSHHIRVCSPDNPDQTLSRLSARKMSPLNVLPNRRLLWSIFCCFTIAAIALAMDPSEMREFSQESAWSSSSLREADDNPIPDLNRDALGQLPVPQSHQQDPLLSRSSLSRPRRQPPFAASLERKYEQDLLERRKRREEFFSRSGISYSNSRQERRARLLQRKKEFMERGKRRKGFFSSSIPTSSHVDRDPATSTNPEMREFSPADEDIFLKDATQDYIRRYVVAKANRKFARVFDIKEPLVIDTDQKIPHKTLPFALAIYADGKDGRPSRVLRADINSKLNKEEWKLLYSPLATALSSKYHEDLKSLSTTDYKVEQTKLINWLDKEIFTPDNGLPITGLSRNSFGTESIDEVVLGANQLRLIEYFAWGMRNRNNPEHTESAATKLLESYKDDVKKAAEETKQASSAEHSEAMKSHRDPDAERYGFYHPWGKLFVEKEINLSDEEREDSKME</sequence>
<organism evidence="4 6">
    <name type="scientific">Puccinia graminis f. sp. tritici</name>
    <dbReference type="NCBI Taxonomy" id="56615"/>
    <lineage>
        <taxon>Eukaryota</taxon>
        <taxon>Fungi</taxon>
        <taxon>Dikarya</taxon>
        <taxon>Basidiomycota</taxon>
        <taxon>Pucciniomycotina</taxon>
        <taxon>Pucciniomycetes</taxon>
        <taxon>Pucciniales</taxon>
        <taxon>Pucciniaceae</taxon>
        <taxon>Puccinia</taxon>
    </lineage>
</organism>
<dbReference type="Proteomes" id="UP000324748">
    <property type="component" value="Unassembled WGS sequence"/>
</dbReference>
<accession>A0A5B0PM99</accession>
<feature type="transmembrane region" description="Helical" evidence="2">
    <location>
        <begin position="56"/>
        <end position="73"/>
    </location>
</feature>
<dbReference type="Proteomes" id="UP000325313">
    <property type="component" value="Unassembled WGS sequence"/>
</dbReference>
<dbReference type="AlphaFoldDB" id="A0A5B0PM99"/>
<keyword evidence="2" id="KW-0472">Membrane</keyword>
<protein>
    <submittedName>
        <fullName evidence="4">Uncharacterized protein</fullName>
    </submittedName>
</protein>
<evidence type="ECO:0000313" key="6">
    <source>
        <dbReference type="Proteomes" id="UP000325313"/>
    </source>
</evidence>
<feature type="region of interest" description="Disordered" evidence="1">
    <location>
        <begin position="196"/>
        <end position="220"/>
    </location>
</feature>
<proteinExistence type="predicted"/>
<evidence type="ECO:0000313" key="4">
    <source>
        <dbReference type="EMBL" id="KAA1102765.1"/>
    </source>
</evidence>
<dbReference type="EMBL" id="VSWC01000144">
    <property type="protein sequence ID" value="KAA1077630.1"/>
    <property type="molecule type" value="Genomic_DNA"/>
</dbReference>
<feature type="region of interest" description="Disordered" evidence="1">
    <location>
        <begin position="85"/>
        <end position="141"/>
    </location>
</feature>
<feature type="region of interest" description="Disordered" evidence="1">
    <location>
        <begin position="413"/>
        <end position="439"/>
    </location>
</feature>
<evidence type="ECO:0000256" key="1">
    <source>
        <dbReference type="SAM" id="MobiDB-lite"/>
    </source>
</evidence>
<dbReference type="EMBL" id="VDEP01000337">
    <property type="protein sequence ID" value="KAA1102765.1"/>
    <property type="molecule type" value="Genomic_DNA"/>
</dbReference>
<keyword evidence="5" id="KW-1185">Reference proteome</keyword>
<keyword evidence="2" id="KW-0812">Transmembrane</keyword>
<reference evidence="5 6" key="1">
    <citation type="submission" date="2019-05" db="EMBL/GenBank/DDBJ databases">
        <title>Emergence of the Ug99 lineage of the wheat stem rust pathogen through somatic hybridization.</title>
        <authorList>
            <person name="Li F."/>
            <person name="Upadhyaya N.M."/>
            <person name="Sperschneider J."/>
            <person name="Matny O."/>
            <person name="Nguyen-Phuc H."/>
            <person name="Mago R."/>
            <person name="Raley C."/>
            <person name="Miller M.E."/>
            <person name="Silverstein K.A.T."/>
            <person name="Henningsen E."/>
            <person name="Hirsch C.D."/>
            <person name="Visser B."/>
            <person name="Pretorius Z.A."/>
            <person name="Steffenson B.J."/>
            <person name="Schwessinger B."/>
            <person name="Dodds P.N."/>
            <person name="Figueroa M."/>
        </authorList>
    </citation>
    <scope>NUCLEOTIDE SEQUENCE [LARGE SCALE GENOMIC DNA]</scope>
    <source>
        <strain evidence="3">21-0</strain>
        <strain evidence="4 6">Ug99</strain>
    </source>
</reference>
<dbReference type="OrthoDB" id="10328835at2759"/>
<comment type="caution">
    <text evidence="4">The sequence shown here is derived from an EMBL/GenBank/DDBJ whole genome shotgun (WGS) entry which is preliminary data.</text>
</comment>
<name>A0A5B0PM99_PUCGR</name>
<evidence type="ECO:0000313" key="3">
    <source>
        <dbReference type="EMBL" id="KAA1077630.1"/>
    </source>
</evidence>
<keyword evidence="2" id="KW-1133">Transmembrane helix</keyword>
<feature type="compositionally biased region" description="Low complexity" evidence="1">
    <location>
        <begin position="118"/>
        <end position="129"/>
    </location>
</feature>
<evidence type="ECO:0000313" key="5">
    <source>
        <dbReference type="Proteomes" id="UP000324748"/>
    </source>
</evidence>
<evidence type="ECO:0000256" key="2">
    <source>
        <dbReference type="SAM" id="Phobius"/>
    </source>
</evidence>